<comment type="caution">
    <text evidence="1">The sequence shown here is derived from an EMBL/GenBank/DDBJ whole genome shotgun (WGS) entry which is preliminary data.</text>
</comment>
<keyword evidence="2" id="KW-1185">Reference proteome</keyword>
<sequence length="121" mass="14635">MDTQQNDLFIITKDSIRYQSLYNQYILLLDSMDYPNKKQALKRLENYLIYLTIYTNIRKIHRIETKHLILFARKQIQDGKNQTSEEILREVVKTLLTLKSIHKFKTDVSLMNYTFWCEVLK</sequence>
<proteinExistence type="predicted"/>
<dbReference type="RefSeq" id="WP_247342695.1">
    <property type="nucleotide sequence ID" value="NZ_CP095550.1"/>
</dbReference>
<dbReference type="EMBL" id="JBHUIK010000001">
    <property type="protein sequence ID" value="MFD2212277.1"/>
    <property type="molecule type" value="Genomic_DNA"/>
</dbReference>
<organism evidence="1 2">
    <name type="scientific">Metabacillus endolithicus</name>
    <dbReference type="NCBI Taxonomy" id="1535204"/>
    <lineage>
        <taxon>Bacteria</taxon>
        <taxon>Bacillati</taxon>
        <taxon>Bacillota</taxon>
        <taxon>Bacilli</taxon>
        <taxon>Bacillales</taxon>
        <taxon>Bacillaceae</taxon>
        <taxon>Metabacillus</taxon>
    </lineage>
</organism>
<evidence type="ECO:0000313" key="2">
    <source>
        <dbReference type="Proteomes" id="UP001597318"/>
    </source>
</evidence>
<dbReference type="Proteomes" id="UP001597318">
    <property type="component" value="Unassembled WGS sequence"/>
</dbReference>
<name>A0ABW5BQN6_9BACI</name>
<reference evidence="2" key="1">
    <citation type="journal article" date="2019" name="Int. J. Syst. Evol. Microbiol.">
        <title>The Global Catalogue of Microorganisms (GCM) 10K type strain sequencing project: providing services to taxonomists for standard genome sequencing and annotation.</title>
        <authorList>
            <consortium name="The Broad Institute Genomics Platform"/>
            <consortium name="The Broad Institute Genome Sequencing Center for Infectious Disease"/>
            <person name="Wu L."/>
            <person name="Ma J."/>
        </authorList>
    </citation>
    <scope>NUCLEOTIDE SEQUENCE [LARGE SCALE GENOMIC DNA]</scope>
    <source>
        <strain evidence="2">CGMCC 1.15474</strain>
    </source>
</reference>
<evidence type="ECO:0000313" key="1">
    <source>
        <dbReference type="EMBL" id="MFD2212277.1"/>
    </source>
</evidence>
<accession>A0ABW5BQN6</accession>
<gene>
    <name evidence="1" type="ORF">ACFSKK_00965</name>
</gene>
<protein>
    <submittedName>
        <fullName evidence="1">Uncharacterized protein</fullName>
    </submittedName>
</protein>